<accession>A0A1S6U8X0</accession>
<organism evidence="1 2">
    <name type="scientific">Campylobacter pinnipediorum subsp. caledonicus</name>
    <dbReference type="NCBI Taxonomy" id="1874362"/>
    <lineage>
        <taxon>Bacteria</taxon>
        <taxon>Pseudomonadati</taxon>
        <taxon>Campylobacterota</taxon>
        <taxon>Epsilonproteobacteria</taxon>
        <taxon>Campylobacterales</taxon>
        <taxon>Campylobacteraceae</taxon>
        <taxon>Campylobacter</taxon>
    </lineage>
</organism>
<dbReference type="RefSeq" id="WP_078423653.1">
    <property type="nucleotide sequence ID" value="NZ_CP017018.1"/>
</dbReference>
<dbReference type="KEGG" id="cpin:CPIN18020_1269"/>
<dbReference type="AlphaFoldDB" id="A0A1S6U8X0"/>
<protein>
    <submittedName>
        <fullName evidence="1">Putative membrane protein</fullName>
    </submittedName>
</protein>
<keyword evidence="2" id="KW-1185">Reference proteome</keyword>
<name>A0A1S6U8X0_9BACT</name>
<evidence type="ECO:0000313" key="2">
    <source>
        <dbReference type="Proteomes" id="UP000190868"/>
    </source>
</evidence>
<dbReference type="EMBL" id="CP017258">
    <property type="protein sequence ID" value="AQW88112.1"/>
    <property type="molecule type" value="Genomic_DNA"/>
</dbReference>
<gene>
    <name evidence="1" type="ORF">CPIN18021_1318</name>
</gene>
<dbReference type="Proteomes" id="UP000190868">
    <property type="component" value="Chromosome"/>
</dbReference>
<proteinExistence type="predicted"/>
<reference evidence="2" key="1">
    <citation type="submission" date="2016-09" db="EMBL/GenBank/DDBJ databases">
        <title>Comparative genomics of the Campylobacter concisus group.</title>
        <authorList>
            <person name="Miller W.G."/>
            <person name="Yee E."/>
            <person name="Chapman M.H."/>
            <person name="Huynh S."/>
            <person name="Bono J.L."/>
            <person name="On S.L.W."/>
            <person name="StLeger J."/>
            <person name="Foster G."/>
            <person name="Parker C.T."/>
        </authorList>
    </citation>
    <scope>NUCLEOTIDE SEQUENCE [LARGE SCALE GENOMIC DNA]</scope>
    <source>
        <strain evidence="2">RM18021</strain>
    </source>
</reference>
<evidence type="ECO:0000313" key="1">
    <source>
        <dbReference type="EMBL" id="AQW88112.1"/>
    </source>
</evidence>
<dbReference type="GeneID" id="56566909"/>
<sequence length="163" mass="19565">MQKNNTDLQHIGNFFGILLLFAYEMLTTILVYLPPLFGIFFTYMVIEYARKQQRTYIEFGFGWYLSIAFLLFAEQVHGFYIFSTIIAFFIFFYFIVDWLFSTMKYRNLILIIFVTSGYIGTYLVNNAINYIQNNDFLYLDIEYIIYIVIESFVAIILFRERIV</sequence>